<dbReference type="InterPro" id="IPR002925">
    <property type="entry name" value="Dienelactn_hydro"/>
</dbReference>
<dbReference type="InterPro" id="IPR029058">
    <property type="entry name" value="AB_hydrolase_fold"/>
</dbReference>
<evidence type="ECO:0000313" key="2">
    <source>
        <dbReference type="EMBL" id="ABZ06282.1"/>
    </source>
</evidence>
<organism evidence="2">
    <name type="scientific">uncultured marine microorganism HF4000_008B14</name>
    <dbReference type="NCBI Taxonomy" id="455512"/>
    <lineage>
        <taxon>unclassified sequences</taxon>
        <taxon>environmental samples</taxon>
    </lineage>
</organism>
<evidence type="ECO:0000259" key="1">
    <source>
        <dbReference type="Pfam" id="PF01738"/>
    </source>
</evidence>
<proteinExistence type="predicted"/>
<dbReference type="InterPro" id="IPR051049">
    <property type="entry name" value="Dienelactone_hydrolase-like"/>
</dbReference>
<dbReference type="PANTHER" id="PTHR46623:SF6">
    <property type="entry name" value="ALPHA_BETA-HYDROLASES SUPERFAMILY PROTEIN"/>
    <property type="match status" value="1"/>
</dbReference>
<dbReference type="PANTHER" id="PTHR46623">
    <property type="entry name" value="CARBOXYMETHYLENEBUTENOLIDASE-RELATED"/>
    <property type="match status" value="1"/>
</dbReference>
<feature type="domain" description="Dienelactone hydrolase" evidence="1">
    <location>
        <begin position="16"/>
        <end position="235"/>
    </location>
</feature>
<dbReference type="SUPFAM" id="SSF53474">
    <property type="entry name" value="alpha/beta-Hydrolases"/>
    <property type="match status" value="1"/>
</dbReference>
<reference evidence="2" key="1">
    <citation type="journal article" date="2008" name="ISME J.">
        <title>Genomic patterns of recombination, clonal divergence and environment in marine microbial populations.</title>
        <authorList>
            <person name="Konstantinidis K.T."/>
            <person name="Delong E.F."/>
        </authorList>
    </citation>
    <scope>NUCLEOTIDE SEQUENCE</scope>
</reference>
<sequence length="243" mass="26408">MPSFTDKLTVNGHEMDMYASVPSGSGPFPAVVIAFHVGGLDDFDRAMADRLAAEGYVAVVPDLFHRLTEEQMNGPRLDRLGYLSDPDIIADCNAAVSFLQANAAVDGNRIGVTGFCMGGRVAWLMAASNPVFKATVPYYGGHIMLPWGDTTETPFDLTSNISCPMMFHFGATDGNPSPDDRVELDAELTRLGKEHVFYSYEGAGHAFMDFTNPDRHHEGAAAESWPRTLEFFAKHLKGAAVGR</sequence>
<dbReference type="Gene3D" id="3.40.50.1820">
    <property type="entry name" value="alpha/beta hydrolase"/>
    <property type="match status" value="1"/>
</dbReference>
<accession>B3T123</accession>
<dbReference type="Pfam" id="PF01738">
    <property type="entry name" value="DLH"/>
    <property type="match status" value="1"/>
</dbReference>
<dbReference type="EMBL" id="EU016571">
    <property type="protein sequence ID" value="ABZ06282.1"/>
    <property type="molecule type" value="Genomic_DNA"/>
</dbReference>
<keyword evidence="2" id="KW-0378">Hydrolase</keyword>
<protein>
    <submittedName>
        <fullName evidence="2">Putative dienelactone hydrolase family protein</fullName>
    </submittedName>
</protein>
<name>B3T123_9ZZZZ</name>
<dbReference type="AlphaFoldDB" id="B3T123"/>
<gene>
    <name evidence="2" type="ORF">ALOHA_HF4000008B14ctg1g21</name>
</gene>
<dbReference type="GO" id="GO:0016787">
    <property type="term" value="F:hydrolase activity"/>
    <property type="evidence" value="ECO:0007669"/>
    <property type="project" value="UniProtKB-KW"/>
</dbReference>